<sequence length="534" mass="56308">MVQPQPRTVKTDPEEMPLTACYGATKVSFSVEPLSALNSYKGDCVVFVCRGSLPSEAAEFDAQRGGLLAGALAESDFKGDAGCVICPLAPDTFYPSLFDGDGPRYLCAVGVGEHKTFDATVVGTAVAAALREKNKLTSVALYIPDLCQGCPCPEAPKVFARKLQAVLETILVELNADNRFKGTGTKNPKSSSLERLTIFTANEEGTRVVLNSARLVAGGIHLARELVNAPANVCTTVTLAKAAEKVAAEGGLECKILGQSEAEALGMGCYLSVAKGSMYPPQFIHLTYKPPGVCKKKLAFVGKGLCFDSGGYNIKRAETNIDLMKFDMGGAAAVLGAAKAIASLKPEDVEVHFISAAAENMVSSRSYRPGDVITASNGKTVEVGNTDAEGRLTLADALVYAEKLNVDVIVDVATLTGACIIALGESYAGLFSPDDTLAEEVLKCADRSCERLWRMPFVPRYRDLLDSKCADLNNVATKGKGGGAITAAVFLKEFVDKTPWAHIDIAGPAWCSKSSSGTGYGVRTLVELALSATK</sequence>
<evidence type="ECO:0000256" key="4">
    <source>
        <dbReference type="ARBA" id="ARBA00022438"/>
    </source>
</evidence>
<evidence type="ECO:0000256" key="5">
    <source>
        <dbReference type="ARBA" id="ARBA00022670"/>
    </source>
</evidence>
<dbReference type="PRINTS" id="PR00481">
    <property type="entry name" value="LAMNOPPTDASE"/>
</dbReference>
<comment type="similarity">
    <text evidence="2">Belongs to the peptidase M17 family.</text>
</comment>
<dbReference type="Pfam" id="PF00883">
    <property type="entry name" value="Peptidase_M17"/>
    <property type="match status" value="1"/>
</dbReference>
<dbReference type="SUPFAM" id="SSF53187">
    <property type="entry name" value="Zn-dependent exopeptidases"/>
    <property type="match status" value="1"/>
</dbReference>
<evidence type="ECO:0000313" key="9">
    <source>
        <dbReference type="Proteomes" id="UP000095192"/>
    </source>
</evidence>
<dbReference type="InParanoid" id="A0A1D3CSE0"/>
<comment type="catalytic activity">
    <reaction evidence="1">
        <text>Release of an N-terminal amino acid, Xaa-|-Yaa-, in which Xaa is preferably Leu, but may be other amino acids including Pro although not Arg or Lys, and Yaa may be Pro. Amino acid amides and methyl esters are also readily hydrolyzed, but rates on arylamides are exceedingly low.</text>
        <dbReference type="EC" id="3.4.11.1"/>
    </reaction>
</comment>
<dbReference type="GO" id="GO:0005737">
    <property type="term" value="C:cytoplasm"/>
    <property type="evidence" value="ECO:0007669"/>
    <property type="project" value="InterPro"/>
</dbReference>
<dbReference type="GO" id="GO:0070006">
    <property type="term" value="F:metalloaminopeptidase activity"/>
    <property type="evidence" value="ECO:0007669"/>
    <property type="project" value="InterPro"/>
</dbReference>
<name>A0A1D3CSE0_9EIME</name>
<dbReference type="HAMAP" id="MF_00181">
    <property type="entry name" value="Cytosol_peptidase_M17"/>
    <property type="match status" value="1"/>
</dbReference>
<dbReference type="InterPro" id="IPR023042">
    <property type="entry name" value="Peptidase_M17_leu_NH2_pept"/>
</dbReference>
<dbReference type="AlphaFoldDB" id="A0A1D3CSE0"/>
<dbReference type="NCBIfam" id="NF002076">
    <property type="entry name" value="PRK00913.2-3"/>
    <property type="match status" value="1"/>
</dbReference>
<dbReference type="VEuPathDB" id="ToxoDB:cyc_06621"/>
<evidence type="ECO:0000313" key="8">
    <source>
        <dbReference type="EMBL" id="OEH74113.1"/>
    </source>
</evidence>
<evidence type="ECO:0000256" key="2">
    <source>
        <dbReference type="ARBA" id="ARBA00009528"/>
    </source>
</evidence>
<evidence type="ECO:0000256" key="1">
    <source>
        <dbReference type="ARBA" id="ARBA00000135"/>
    </source>
</evidence>
<evidence type="ECO:0000256" key="3">
    <source>
        <dbReference type="ARBA" id="ARBA00012565"/>
    </source>
</evidence>
<protein>
    <recommendedName>
        <fullName evidence="3">leucyl aminopeptidase</fullName>
        <ecNumber evidence="3">3.4.11.1</ecNumber>
    </recommendedName>
</protein>
<dbReference type="VEuPathDB" id="ToxoDB:LOC34622745"/>
<dbReference type="PANTHER" id="PTHR11963">
    <property type="entry name" value="LEUCINE AMINOPEPTIDASE-RELATED"/>
    <property type="match status" value="1"/>
</dbReference>
<keyword evidence="4 8" id="KW-0031">Aminopeptidase</keyword>
<dbReference type="CDD" id="cd00433">
    <property type="entry name" value="Peptidase_M17"/>
    <property type="match status" value="1"/>
</dbReference>
<dbReference type="Gene3D" id="3.40.220.10">
    <property type="entry name" value="Leucine Aminopeptidase, subunit E, domain 1"/>
    <property type="match status" value="1"/>
</dbReference>
<dbReference type="InterPro" id="IPR011356">
    <property type="entry name" value="Leucine_aapep/pepB"/>
</dbReference>
<dbReference type="SUPFAM" id="SSF52949">
    <property type="entry name" value="Macro domain-like"/>
    <property type="match status" value="1"/>
</dbReference>
<keyword evidence="6" id="KW-0378">Hydrolase</keyword>
<reference evidence="8 9" key="1">
    <citation type="journal article" date="2016" name="BMC Genomics">
        <title>Comparative genomics reveals Cyclospora cayetanensis possesses coccidia-like metabolism and invasion components but unique surface antigens.</title>
        <authorList>
            <person name="Liu S."/>
            <person name="Wang L."/>
            <person name="Zheng H."/>
            <person name="Xu Z."/>
            <person name="Roellig D.M."/>
            <person name="Li N."/>
            <person name="Frace M.A."/>
            <person name="Tang K."/>
            <person name="Arrowood M.J."/>
            <person name="Moss D.M."/>
            <person name="Zhang L."/>
            <person name="Feng Y."/>
            <person name="Xiao L."/>
        </authorList>
    </citation>
    <scope>NUCLEOTIDE SEQUENCE [LARGE SCALE GENOMIC DNA]</scope>
    <source>
        <strain evidence="8 9">CHN_HEN01</strain>
    </source>
</reference>
<feature type="domain" description="Cytosol aminopeptidase" evidence="7">
    <location>
        <begin position="385"/>
        <end position="392"/>
    </location>
</feature>
<dbReference type="PROSITE" id="PS00631">
    <property type="entry name" value="CYTOSOL_AP"/>
    <property type="match status" value="1"/>
</dbReference>
<keyword evidence="9" id="KW-1185">Reference proteome</keyword>
<organism evidence="8 9">
    <name type="scientific">Cyclospora cayetanensis</name>
    <dbReference type="NCBI Taxonomy" id="88456"/>
    <lineage>
        <taxon>Eukaryota</taxon>
        <taxon>Sar</taxon>
        <taxon>Alveolata</taxon>
        <taxon>Apicomplexa</taxon>
        <taxon>Conoidasida</taxon>
        <taxon>Coccidia</taxon>
        <taxon>Eucoccidiorida</taxon>
        <taxon>Eimeriorina</taxon>
        <taxon>Eimeriidae</taxon>
        <taxon>Cyclospora</taxon>
    </lineage>
</organism>
<dbReference type="InterPro" id="IPR000819">
    <property type="entry name" value="Peptidase_M17_C"/>
</dbReference>
<dbReference type="InterPro" id="IPR043472">
    <property type="entry name" value="Macro_dom-like"/>
</dbReference>
<dbReference type="PANTHER" id="PTHR11963:SF23">
    <property type="entry name" value="CYTOSOL AMINOPEPTIDASE"/>
    <property type="match status" value="1"/>
</dbReference>
<dbReference type="EMBL" id="JROU02002120">
    <property type="protein sequence ID" value="OEH74113.1"/>
    <property type="molecule type" value="Genomic_DNA"/>
</dbReference>
<dbReference type="EC" id="3.4.11.1" evidence="3"/>
<proteinExistence type="inferred from homology"/>
<evidence type="ECO:0000256" key="6">
    <source>
        <dbReference type="ARBA" id="ARBA00022801"/>
    </source>
</evidence>
<evidence type="ECO:0000259" key="7">
    <source>
        <dbReference type="PROSITE" id="PS00631"/>
    </source>
</evidence>
<dbReference type="FunCoup" id="A0A1D3CSE0">
    <property type="interactions" value="118"/>
</dbReference>
<gene>
    <name evidence="8" type="ORF">cyc_06621</name>
</gene>
<dbReference type="Gene3D" id="3.40.630.10">
    <property type="entry name" value="Zn peptidases"/>
    <property type="match status" value="1"/>
</dbReference>
<accession>A0A1D3CSE0</accession>
<comment type="caution">
    <text evidence="8">The sequence shown here is derived from an EMBL/GenBank/DDBJ whole genome shotgun (WGS) entry which is preliminary data.</text>
</comment>
<keyword evidence="5" id="KW-0645">Protease</keyword>
<dbReference type="GO" id="GO:0006508">
    <property type="term" value="P:proteolysis"/>
    <property type="evidence" value="ECO:0007669"/>
    <property type="project" value="UniProtKB-KW"/>
</dbReference>
<dbReference type="GO" id="GO:0030145">
    <property type="term" value="F:manganese ion binding"/>
    <property type="evidence" value="ECO:0007669"/>
    <property type="project" value="InterPro"/>
</dbReference>
<dbReference type="Proteomes" id="UP000095192">
    <property type="component" value="Unassembled WGS sequence"/>
</dbReference>